<keyword evidence="7" id="KW-0449">Lipoprotein</keyword>
<feature type="compositionally biased region" description="Basic and acidic residues" evidence="8">
    <location>
        <begin position="483"/>
        <end position="498"/>
    </location>
</feature>
<sequence>MKPLFFLLVWFYSTSSKLKIGTINHPKRSTRLTSGKTGHERRTASSVILLLSLPATDDDGVHGKITTICKEAAYYTHLAQEASTKAAIAKPVSSEDDQLTKVWQLKAAQTPPSETKSFLTALTAYASFQSASRLTNADIAARKASELATVAGIRSGYLTGWEHSSELLAATVKAPKTAARSATVCTVEYTGATAEYTSCNYMDPQTISDQHAELNWWTTTKLHFSSTAALKALSSAVKAKATTATNGIGSNGQAGQKCTTSNNDVNEVTPAIEITSAKTVTAAPTEIMEETDGAKQCKTKPRENEQEPMQAKLNRLLCETQQAIQRIPAALSSTSSSQLKADNIMLEAANNLIMGDAAVEDPTSGTGKATVAKRIEELIGDDSKFKENFIDNLKKERVTFKKAGKTSEEKSLEDIAKSDDFGIALSYFEGQSMLAVADAAKKAFKPQITETEKTCNAKGENECKPPCKLVDEEGGKKKCKLSEEEAKKVADETAKDGKTGTTNTTGSNSFLIKAPLLLTFSTRMND</sequence>
<protein>
    <submittedName>
        <fullName evidence="10">Variant surface glycoprotein 683</fullName>
    </submittedName>
</protein>
<dbReference type="VEuPathDB" id="TriTrypDB:Tb1125.11.19520"/>
<evidence type="ECO:0000313" key="10">
    <source>
        <dbReference type="EMBL" id="AGH59873.1"/>
    </source>
</evidence>
<dbReference type="VEuPathDB" id="TriTrypDB:Tb427_000185900"/>
<feature type="region of interest" description="Disordered" evidence="8">
    <location>
        <begin position="483"/>
        <end position="506"/>
    </location>
</feature>
<evidence type="ECO:0000256" key="2">
    <source>
        <dbReference type="ARBA" id="ARBA00004609"/>
    </source>
</evidence>
<evidence type="ECO:0000256" key="8">
    <source>
        <dbReference type="SAM" id="MobiDB-lite"/>
    </source>
</evidence>
<evidence type="ECO:0000256" key="5">
    <source>
        <dbReference type="ARBA" id="ARBA00023136"/>
    </source>
</evidence>
<keyword evidence="5" id="KW-0472">Membrane</keyword>
<dbReference type="EMBL" id="KC612442">
    <property type="protein sequence ID" value="AGH59873.1"/>
    <property type="molecule type" value="Genomic_DNA"/>
</dbReference>
<name>M4SU65_9TRYP</name>
<evidence type="ECO:0000256" key="1">
    <source>
        <dbReference type="ARBA" id="ARBA00002523"/>
    </source>
</evidence>
<evidence type="ECO:0000256" key="7">
    <source>
        <dbReference type="ARBA" id="ARBA00023288"/>
    </source>
</evidence>
<keyword evidence="6" id="KW-0325">Glycoprotein</keyword>
<dbReference type="SUPFAM" id="SSF118251">
    <property type="entry name" value="Variant surface glycoprotein MITAT 1.2, VSG 221, C-terminal domain"/>
    <property type="match status" value="1"/>
</dbReference>
<comment type="subcellular location">
    <subcellularLocation>
        <location evidence="2">Cell membrane</location>
        <topology evidence="2">Lipid-anchor</topology>
        <topology evidence="2">GPI-anchor</topology>
    </subcellularLocation>
</comment>
<dbReference type="Gene3D" id="4.10.110.20">
    <property type="entry name" value="Variant surface glycoprotein MITAT 1.2, VSG 221, C-terminal domain"/>
    <property type="match status" value="1"/>
</dbReference>
<evidence type="ECO:0000256" key="6">
    <source>
        <dbReference type="ARBA" id="ARBA00023180"/>
    </source>
</evidence>
<reference evidence="10" key="1">
    <citation type="submission" date="2013-02" db="EMBL/GenBank/DDBJ databases">
        <authorList>
            <person name="Cross G.A.M."/>
            <person name="Kim H.-S."/>
            <person name="Wickstead B."/>
        </authorList>
    </citation>
    <scope>NUCLEOTIDE SEQUENCE</scope>
    <source>
        <strain evidence="10">Lister 427</strain>
    </source>
</reference>
<feature type="signal peptide" evidence="9">
    <location>
        <begin position="1"/>
        <end position="16"/>
    </location>
</feature>
<dbReference type="AlphaFoldDB" id="M4SU65"/>
<keyword evidence="9" id="KW-0732">Signal</keyword>
<comment type="function">
    <text evidence="1">VSG forms a coat on the surface of the parasite. The trypanosome evades the immune response of the host by expressing a series of antigenically distinct VSGs from an estimated 1000 VSG genes.</text>
</comment>
<evidence type="ECO:0000256" key="3">
    <source>
        <dbReference type="ARBA" id="ARBA00022475"/>
    </source>
</evidence>
<dbReference type="GO" id="GO:0098552">
    <property type="term" value="C:side of membrane"/>
    <property type="evidence" value="ECO:0007669"/>
    <property type="project" value="UniProtKB-KW"/>
</dbReference>
<keyword evidence="3" id="KW-1003">Cell membrane</keyword>
<dbReference type="GO" id="GO:0005886">
    <property type="term" value="C:plasma membrane"/>
    <property type="evidence" value="ECO:0007669"/>
    <property type="project" value="UniProtKB-SubCell"/>
</dbReference>
<dbReference type="SUPFAM" id="SSF58087">
    <property type="entry name" value="Variant surface glycoprotein (N-terminal domain)"/>
    <property type="match status" value="1"/>
</dbReference>
<feature type="chain" id="PRO_5004057717" evidence="9">
    <location>
        <begin position="17"/>
        <end position="526"/>
    </location>
</feature>
<evidence type="ECO:0000256" key="4">
    <source>
        <dbReference type="ARBA" id="ARBA00022622"/>
    </source>
</evidence>
<dbReference type="InterPro" id="IPR027446">
    <property type="entry name" value="VSG_C_dom_sf"/>
</dbReference>
<accession>M4SU65</accession>
<organism evidence="10">
    <name type="scientific">Trypanosoma brucei</name>
    <dbReference type="NCBI Taxonomy" id="5691"/>
    <lineage>
        <taxon>Eukaryota</taxon>
        <taxon>Discoba</taxon>
        <taxon>Euglenozoa</taxon>
        <taxon>Kinetoplastea</taxon>
        <taxon>Metakinetoplastina</taxon>
        <taxon>Trypanosomatida</taxon>
        <taxon>Trypanosomatidae</taxon>
        <taxon>Trypanosoma</taxon>
    </lineage>
</organism>
<proteinExistence type="predicted"/>
<evidence type="ECO:0000256" key="9">
    <source>
        <dbReference type="SAM" id="SignalP"/>
    </source>
</evidence>
<dbReference type="VEuPathDB" id="TriTrypDB:Tb927.11.19520"/>
<reference evidence="10" key="2">
    <citation type="journal article" date="2014" name="Mol. Biochem. Parasitol.">
        <title>Capturing the variant surface glycoprotein repertoire (the VSGnome) of Trypanosoma brucei Lister 427.</title>
        <authorList>
            <person name="Cross G.A."/>
            <person name="Kim H.S."/>
            <person name="Wickstead B."/>
        </authorList>
    </citation>
    <scope>NUCLEOTIDE SEQUENCE</scope>
    <source>
        <strain evidence="10">Lister 427</strain>
    </source>
</reference>
<keyword evidence="4" id="KW-0336">GPI-anchor</keyword>